<dbReference type="Pfam" id="PF04828">
    <property type="entry name" value="GFA"/>
    <property type="match status" value="1"/>
</dbReference>
<name>A0ABU8JEY6_9GAMM</name>
<dbReference type="PROSITE" id="PS51891">
    <property type="entry name" value="CENP_V_GFA"/>
    <property type="match status" value="1"/>
</dbReference>
<accession>A0ABU8JEY6</accession>
<dbReference type="SUPFAM" id="SSF51316">
    <property type="entry name" value="Mss4-like"/>
    <property type="match status" value="1"/>
</dbReference>
<organism evidence="6 7">
    <name type="scientific">Fulvimonas yonginensis</name>
    <dbReference type="NCBI Taxonomy" id="1495200"/>
    <lineage>
        <taxon>Bacteria</taxon>
        <taxon>Pseudomonadati</taxon>
        <taxon>Pseudomonadota</taxon>
        <taxon>Gammaproteobacteria</taxon>
        <taxon>Lysobacterales</taxon>
        <taxon>Rhodanobacteraceae</taxon>
        <taxon>Fulvimonas</taxon>
    </lineage>
</organism>
<keyword evidence="4" id="KW-0456">Lyase</keyword>
<feature type="domain" description="CENP-V/GFA" evidence="5">
    <location>
        <begin position="5"/>
        <end position="112"/>
    </location>
</feature>
<evidence type="ECO:0000256" key="3">
    <source>
        <dbReference type="ARBA" id="ARBA00022833"/>
    </source>
</evidence>
<dbReference type="InterPro" id="IPR011057">
    <property type="entry name" value="Mss4-like_sf"/>
</dbReference>
<evidence type="ECO:0000313" key="7">
    <source>
        <dbReference type="Proteomes" id="UP001381174"/>
    </source>
</evidence>
<keyword evidence="7" id="KW-1185">Reference proteome</keyword>
<evidence type="ECO:0000256" key="4">
    <source>
        <dbReference type="ARBA" id="ARBA00023239"/>
    </source>
</evidence>
<sequence length="138" mass="14784">MAVFIEGGCRCGEVRYRATAAPYATSLCHCRSCRLSAGAPTVAWVIFREADVSIVAGRLAIHESSPGVERGFCPRCGTSLSYTRANRPGFFDVTTASLDDPDALPPTKEIWTAERLAWVSAQPGLPQFEAFSTPAGAE</sequence>
<dbReference type="EMBL" id="JBBBNY010000010">
    <property type="protein sequence ID" value="MEI7037617.1"/>
    <property type="molecule type" value="Genomic_DNA"/>
</dbReference>
<reference evidence="6 7" key="1">
    <citation type="journal article" date="2014" name="Int. J. Syst. Evol. Microbiol.">
        <title>Fulvimonas yonginensis sp. nov., isolated from greenhouse soil, and emended description of the genus Fulvimonas.</title>
        <authorList>
            <person name="Ahn J.H."/>
            <person name="Kim S.J."/>
            <person name="Weon H.Y."/>
            <person name="Hong S.B."/>
            <person name="Seok S.J."/>
            <person name="Kwon S.W."/>
        </authorList>
    </citation>
    <scope>NUCLEOTIDE SEQUENCE [LARGE SCALE GENOMIC DNA]</scope>
    <source>
        <strain evidence="6 7">KACC 16952</strain>
    </source>
</reference>
<protein>
    <submittedName>
        <fullName evidence="6">GFA family protein</fullName>
    </submittedName>
</protein>
<keyword evidence="2" id="KW-0479">Metal-binding</keyword>
<dbReference type="PANTHER" id="PTHR33337:SF40">
    <property type="entry name" value="CENP-V_GFA DOMAIN-CONTAINING PROTEIN-RELATED"/>
    <property type="match status" value="1"/>
</dbReference>
<proteinExistence type="inferred from homology"/>
<comment type="caution">
    <text evidence="6">The sequence shown here is derived from an EMBL/GenBank/DDBJ whole genome shotgun (WGS) entry which is preliminary data.</text>
</comment>
<comment type="similarity">
    <text evidence="1">Belongs to the Gfa family.</text>
</comment>
<dbReference type="Gene3D" id="3.90.1590.10">
    <property type="entry name" value="glutathione-dependent formaldehyde- activating enzyme (gfa)"/>
    <property type="match status" value="1"/>
</dbReference>
<evidence type="ECO:0000259" key="5">
    <source>
        <dbReference type="PROSITE" id="PS51891"/>
    </source>
</evidence>
<dbReference type="Proteomes" id="UP001381174">
    <property type="component" value="Unassembled WGS sequence"/>
</dbReference>
<evidence type="ECO:0000256" key="2">
    <source>
        <dbReference type="ARBA" id="ARBA00022723"/>
    </source>
</evidence>
<dbReference type="PANTHER" id="PTHR33337">
    <property type="entry name" value="GFA DOMAIN-CONTAINING PROTEIN"/>
    <property type="match status" value="1"/>
</dbReference>
<keyword evidence="3" id="KW-0862">Zinc</keyword>
<evidence type="ECO:0000313" key="6">
    <source>
        <dbReference type="EMBL" id="MEI7037617.1"/>
    </source>
</evidence>
<gene>
    <name evidence="6" type="ORF">WAT24_12685</name>
</gene>
<dbReference type="InterPro" id="IPR006913">
    <property type="entry name" value="CENP-V/GFA"/>
</dbReference>
<evidence type="ECO:0000256" key="1">
    <source>
        <dbReference type="ARBA" id="ARBA00005495"/>
    </source>
</evidence>
<dbReference type="RefSeq" id="WP_336808255.1">
    <property type="nucleotide sequence ID" value="NZ_JBBBNY010000010.1"/>
</dbReference>